<keyword evidence="3" id="KW-0805">Transcription regulation</keyword>
<dbReference type="SMART" id="SM00862">
    <property type="entry name" value="Trans_reg_C"/>
    <property type="match status" value="1"/>
</dbReference>
<feature type="modified residue" description="4-aspartylphosphate" evidence="6">
    <location>
        <position position="52"/>
    </location>
</feature>
<dbReference type="SMART" id="SM00448">
    <property type="entry name" value="REC"/>
    <property type="match status" value="1"/>
</dbReference>
<dbReference type="Proteomes" id="UP001597362">
    <property type="component" value="Unassembled WGS sequence"/>
</dbReference>
<keyword evidence="11" id="KW-1185">Reference proteome</keyword>
<dbReference type="PROSITE" id="PS50110">
    <property type="entry name" value="RESPONSE_REGULATORY"/>
    <property type="match status" value="1"/>
</dbReference>
<protein>
    <submittedName>
        <fullName evidence="10">Response regulator transcription factor</fullName>
    </submittedName>
</protein>
<dbReference type="PANTHER" id="PTHR48111:SF43">
    <property type="entry name" value="STAGE 0 SPORULATION PROTEIN A HOMOLOG"/>
    <property type="match status" value="1"/>
</dbReference>
<keyword evidence="4 7" id="KW-0238">DNA-binding</keyword>
<dbReference type="InterPro" id="IPR001789">
    <property type="entry name" value="Sig_transdc_resp-reg_receiver"/>
</dbReference>
<dbReference type="InterPro" id="IPR011006">
    <property type="entry name" value="CheY-like_superfamily"/>
</dbReference>
<evidence type="ECO:0000259" key="9">
    <source>
        <dbReference type="PROSITE" id="PS51755"/>
    </source>
</evidence>
<evidence type="ECO:0000313" key="11">
    <source>
        <dbReference type="Proteomes" id="UP001597362"/>
    </source>
</evidence>
<sequence length="244" mass="28235">MYRIFIIEDDFKIAEILKQKLKKYGYIVERAEQFQQLQIESKQFDPHVILLDINLPYYDGYYWCRQIRITSSVPIIFLSARAGEMDQVMALENGGDDYVTKPIQIDLLLAKIKSLLRRTYGEYAGDINQVRGDSNEESEHQTAGVINVGELQLFFSRNVLRWHQQQIELTKNEVKLAHCFLQAYGNVVTRETLLEALWDDVSFVDDNTLTVNVTRLRKKMEQIGLPKAIETVRGSGYKLVLPAL</sequence>
<dbReference type="InterPro" id="IPR039420">
    <property type="entry name" value="WalR-like"/>
</dbReference>
<gene>
    <name evidence="10" type="ORF">ACFSJH_18360</name>
</gene>
<evidence type="ECO:0000256" key="5">
    <source>
        <dbReference type="ARBA" id="ARBA00023163"/>
    </source>
</evidence>
<evidence type="ECO:0000256" key="3">
    <source>
        <dbReference type="ARBA" id="ARBA00023015"/>
    </source>
</evidence>
<proteinExistence type="predicted"/>
<dbReference type="Pfam" id="PF00072">
    <property type="entry name" value="Response_reg"/>
    <property type="match status" value="1"/>
</dbReference>
<name>A0ABW4YPX2_9BACL</name>
<evidence type="ECO:0000313" key="10">
    <source>
        <dbReference type="EMBL" id="MFD2117696.1"/>
    </source>
</evidence>
<dbReference type="Gene3D" id="6.10.250.690">
    <property type="match status" value="1"/>
</dbReference>
<dbReference type="InterPro" id="IPR016032">
    <property type="entry name" value="Sig_transdc_resp-reg_C-effctor"/>
</dbReference>
<reference evidence="11" key="1">
    <citation type="journal article" date="2019" name="Int. J. Syst. Evol. Microbiol.">
        <title>The Global Catalogue of Microorganisms (GCM) 10K type strain sequencing project: providing services to taxonomists for standard genome sequencing and annotation.</title>
        <authorList>
            <consortium name="The Broad Institute Genomics Platform"/>
            <consortium name="The Broad Institute Genome Sequencing Center for Infectious Disease"/>
            <person name="Wu L."/>
            <person name="Ma J."/>
        </authorList>
    </citation>
    <scope>NUCLEOTIDE SEQUENCE [LARGE SCALE GENOMIC DNA]</scope>
    <source>
        <strain evidence="11">GH52</strain>
    </source>
</reference>
<keyword evidence="2" id="KW-0902">Two-component regulatory system</keyword>
<evidence type="ECO:0000256" key="2">
    <source>
        <dbReference type="ARBA" id="ARBA00023012"/>
    </source>
</evidence>
<dbReference type="SUPFAM" id="SSF52172">
    <property type="entry name" value="CheY-like"/>
    <property type="match status" value="1"/>
</dbReference>
<evidence type="ECO:0000256" key="7">
    <source>
        <dbReference type="PROSITE-ProRule" id="PRU01091"/>
    </source>
</evidence>
<dbReference type="PROSITE" id="PS51755">
    <property type="entry name" value="OMPR_PHOB"/>
    <property type="match status" value="1"/>
</dbReference>
<dbReference type="CDD" id="cd00383">
    <property type="entry name" value="trans_reg_C"/>
    <property type="match status" value="1"/>
</dbReference>
<dbReference type="RefSeq" id="WP_377774943.1">
    <property type="nucleotide sequence ID" value="NZ_JBHUHO010000046.1"/>
</dbReference>
<comment type="caution">
    <text evidence="10">The sequence shown here is derived from an EMBL/GenBank/DDBJ whole genome shotgun (WGS) entry which is preliminary data.</text>
</comment>
<feature type="domain" description="Response regulatory" evidence="8">
    <location>
        <begin position="3"/>
        <end position="116"/>
    </location>
</feature>
<dbReference type="EMBL" id="JBHUHO010000046">
    <property type="protein sequence ID" value="MFD2117696.1"/>
    <property type="molecule type" value="Genomic_DNA"/>
</dbReference>
<evidence type="ECO:0000259" key="8">
    <source>
        <dbReference type="PROSITE" id="PS50110"/>
    </source>
</evidence>
<evidence type="ECO:0000256" key="1">
    <source>
        <dbReference type="ARBA" id="ARBA00022553"/>
    </source>
</evidence>
<evidence type="ECO:0000256" key="6">
    <source>
        <dbReference type="PROSITE-ProRule" id="PRU00169"/>
    </source>
</evidence>
<dbReference type="Pfam" id="PF00486">
    <property type="entry name" value="Trans_reg_C"/>
    <property type="match status" value="1"/>
</dbReference>
<dbReference type="InterPro" id="IPR001867">
    <property type="entry name" value="OmpR/PhoB-type_DNA-bd"/>
</dbReference>
<feature type="domain" description="OmpR/PhoB-type" evidence="9">
    <location>
        <begin position="143"/>
        <end position="241"/>
    </location>
</feature>
<dbReference type="Gene3D" id="3.40.50.2300">
    <property type="match status" value="1"/>
</dbReference>
<accession>A0ABW4YPX2</accession>
<dbReference type="InterPro" id="IPR036388">
    <property type="entry name" value="WH-like_DNA-bd_sf"/>
</dbReference>
<dbReference type="PANTHER" id="PTHR48111">
    <property type="entry name" value="REGULATOR OF RPOS"/>
    <property type="match status" value="1"/>
</dbReference>
<dbReference type="Gene3D" id="1.10.10.10">
    <property type="entry name" value="Winged helix-like DNA-binding domain superfamily/Winged helix DNA-binding domain"/>
    <property type="match status" value="1"/>
</dbReference>
<keyword evidence="5" id="KW-0804">Transcription</keyword>
<evidence type="ECO:0000256" key="4">
    <source>
        <dbReference type="ARBA" id="ARBA00023125"/>
    </source>
</evidence>
<feature type="DNA-binding region" description="OmpR/PhoB-type" evidence="7">
    <location>
        <begin position="143"/>
        <end position="241"/>
    </location>
</feature>
<dbReference type="SUPFAM" id="SSF46894">
    <property type="entry name" value="C-terminal effector domain of the bipartite response regulators"/>
    <property type="match status" value="1"/>
</dbReference>
<keyword evidence="1 6" id="KW-0597">Phosphoprotein</keyword>
<organism evidence="10 11">
    <name type="scientific">Paenibacillus yanchengensis</name>
    <dbReference type="NCBI Taxonomy" id="2035833"/>
    <lineage>
        <taxon>Bacteria</taxon>
        <taxon>Bacillati</taxon>
        <taxon>Bacillota</taxon>
        <taxon>Bacilli</taxon>
        <taxon>Bacillales</taxon>
        <taxon>Paenibacillaceae</taxon>
        <taxon>Paenibacillus</taxon>
    </lineage>
</organism>